<dbReference type="PANTHER" id="PTHR24321:SF15">
    <property type="entry name" value="OXIDOREDUCTASE UCPA"/>
    <property type="match status" value="1"/>
</dbReference>
<dbReference type="PRINTS" id="PR00080">
    <property type="entry name" value="SDRFAMILY"/>
</dbReference>
<protein>
    <submittedName>
        <fullName evidence="4">Unannotated protein</fullName>
    </submittedName>
</protein>
<comment type="similarity">
    <text evidence="1">Belongs to the short-chain dehydrogenases/reductases (SDR) family.</text>
</comment>
<evidence type="ECO:0000256" key="2">
    <source>
        <dbReference type="ARBA" id="ARBA00023002"/>
    </source>
</evidence>
<dbReference type="PROSITE" id="PS00061">
    <property type="entry name" value="ADH_SHORT"/>
    <property type="match status" value="1"/>
</dbReference>
<dbReference type="EMBL" id="CAFBPM010000001">
    <property type="protein sequence ID" value="CAB5007241.1"/>
    <property type="molecule type" value="Genomic_DNA"/>
</dbReference>
<gene>
    <name evidence="3" type="ORF">UFOPK3164_00125</name>
    <name evidence="4" type="ORF">UFOPK3427_00988</name>
    <name evidence="5" type="ORF">UFOPK4112_00097</name>
</gene>
<dbReference type="PRINTS" id="PR00081">
    <property type="entry name" value="GDHRDH"/>
</dbReference>
<accession>A0A6J7DZ36</accession>
<evidence type="ECO:0000313" key="4">
    <source>
        <dbReference type="EMBL" id="CAB4873794.1"/>
    </source>
</evidence>
<dbReference type="PANTHER" id="PTHR24321">
    <property type="entry name" value="DEHYDROGENASES, SHORT CHAIN"/>
    <property type="match status" value="1"/>
</dbReference>
<dbReference type="EMBL" id="CAFABE010000003">
    <property type="protein sequence ID" value="CAB4816806.1"/>
    <property type="molecule type" value="Genomic_DNA"/>
</dbReference>
<dbReference type="FunFam" id="3.40.50.720:FF:000084">
    <property type="entry name" value="Short-chain dehydrogenase reductase"/>
    <property type="match status" value="1"/>
</dbReference>
<reference evidence="4" key="1">
    <citation type="submission" date="2020-05" db="EMBL/GenBank/DDBJ databases">
        <authorList>
            <person name="Chiriac C."/>
            <person name="Salcher M."/>
            <person name="Ghai R."/>
            <person name="Kavagutti S V."/>
        </authorList>
    </citation>
    <scope>NUCLEOTIDE SEQUENCE</scope>
</reference>
<evidence type="ECO:0000256" key="1">
    <source>
        <dbReference type="ARBA" id="ARBA00006484"/>
    </source>
</evidence>
<evidence type="ECO:0000313" key="3">
    <source>
        <dbReference type="EMBL" id="CAB4816806.1"/>
    </source>
</evidence>
<dbReference type="EMBL" id="CAFBLT010000001">
    <property type="protein sequence ID" value="CAB4873794.1"/>
    <property type="molecule type" value="Genomic_DNA"/>
</dbReference>
<dbReference type="Gene3D" id="3.40.50.720">
    <property type="entry name" value="NAD(P)-binding Rossmann-like Domain"/>
    <property type="match status" value="1"/>
</dbReference>
<dbReference type="Pfam" id="PF13561">
    <property type="entry name" value="adh_short_C2"/>
    <property type="match status" value="1"/>
</dbReference>
<dbReference type="GO" id="GO:0016491">
    <property type="term" value="F:oxidoreductase activity"/>
    <property type="evidence" value="ECO:0007669"/>
    <property type="project" value="UniProtKB-KW"/>
</dbReference>
<keyword evidence="2" id="KW-0560">Oxidoreductase</keyword>
<proteinExistence type="inferred from homology"/>
<evidence type="ECO:0000313" key="5">
    <source>
        <dbReference type="EMBL" id="CAB5007241.1"/>
    </source>
</evidence>
<dbReference type="InterPro" id="IPR020904">
    <property type="entry name" value="Sc_DH/Rdtase_CS"/>
</dbReference>
<dbReference type="InterPro" id="IPR002347">
    <property type="entry name" value="SDR_fam"/>
</dbReference>
<dbReference type="InterPro" id="IPR036291">
    <property type="entry name" value="NAD(P)-bd_dom_sf"/>
</dbReference>
<dbReference type="AlphaFoldDB" id="A0A6J7DZ36"/>
<name>A0A6J7DZ36_9ZZZZ</name>
<sequence length="272" mass="27793">MTSTSVLVTGAGSGLGAEIAAAAARAGWIVGVLDRDDATATRTADALGEFAVALHADTTDEVAIESALDRFAQVTGLETPDALVCNAGIVRFGPLLDHSADDWRAVVDVNLSGTFLTARAFARRLVGAGKRGSIVTVTSMNGVAPGPNGGAYGATKAGIALLTQQMALEWGPLGIRANAVAPGLIDAGMSRPIYADPDILKQRRERVPLGRLGTAADVASVVLFLLSDAAGYVNGAELLVDGGVTMSVISSLPRPEAVDFVGSGHDNSQSRE</sequence>
<dbReference type="SUPFAM" id="SSF51735">
    <property type="entry name" value="NAD(P)-binding Rossmann-fold domains"/>
    <property type="match status" value="1"/>
</dbReference>
<dbReference type="CDD" id="cd05233">
    <property type="entry name" value="SDR_c"/>
    <property type="match status" value="1"/>
</dbReference>
<organism evidence="4">
    <name type="scientific">freshwater metagenome</name>
    <dbReference type="NCBI Taxonomy" id="449393"/>
    <lineage>
        <taxon>unclassified sequences</taxon>
        <taxon>metagenomes</taxon>
        <taxon>ecological metagenomes</taxon>
    </lineage>
</organism>